<feature type="compositionally biased region" description="Polar residues" evidence="1">
    <location>
        <begin position="116"/>
        <end position="139"/>
    </location>
</feature>
<gene>
    <name evidence="2" type="ORF">NDU88_010723</name>
</gene>
<evidence type="ECO:0000256" key="1">
    <source>
        <dbReference type="SAM" id="MobiDB-lite"/>
    </source>
</evidence>
<dbReference type="AlphaFoldDB" id="A0AAV7QZN1"/>
<comment type="caution">
    <text evidence="2">The sequence shown here is derived from an EMBL/GenBank/DDBJ whole genome shotgun (WGS) entry which is preliminary data.</text>
</comment>
<feature type="region of interest" description="Disordered" evidence="1">
    <location>
        <begin position="40"/>
        <end position="139"/>
    </location>
</feature>
<name>A0AAV7QZN1_PLEWA</name>
<proteinExistence type="predicted"/>
<evidence type="ECO:0000313" key="2">
    <source>
        <dbReference type="EMBL" id="KAJ1144424.1"/>
    </source>
</evidence>
<evidence type="ECO:0000313" key="3">
    <source>
        <dbReference type="Proteomes" id="UP001066276"/>
    </source>
</evidence>
<feature type="compositionally biased region" description="Basic and acidic residues" evidence="1">
    <location>
        <begin position="51"/>
        <end position="63"/>
    </location>
</feature>
<feature type="compositionally biased region" description="Basic residues" evidence="1">
    <location>
        <begin position="41"/>
        <end position="50"/>
    </location>
</feature>
<dbReference type="EMBL" id="JANPWB010000010">
    <property type="protein sequence ID" value="KAJ1144424.1"/>
    <property type="molecule type" value="Genomic_DNA"/>
</dbReference>
<organism evidence="2 3">
    <name type="scientific">Pleurodeles waltl</name>
    <name type="common">Iberian ribbed newt</name>
    <dbReference type="NCBI Taxonomy" id="8319"/>
    <lineage>
        <taxon>Eukaryota</taxon>
        <taxon>Metazoa</taxon>
        <taxon>Chordata</taxon>
        <taxon>Craniata</taxon>
        <taxon>Vertebrata</taxon>
        <taxon>Euteleostomi</taxon>
        <taxon>Amphibia</taxon>
        <taxon>Batrachia</taxon>
        <taxon>Caudata</taxon>
        <taxon>Salamandroidea</taxon>
        <taxon>Salamandridae</taxon>
        <taxon>Pleurodelinae</taxon>
        <taxon>Pleurodeles</taxon>
    </lineage>
</organism>
<dbReference type="Proteomes" id="UP001066276">
    <property type="component" value="Chromosome 6"/>
</dbReference>
<protein>
    <submittedName>
        <fullName evidence="2">Uncharacterized protein</fullName>
    </submittedName>
</protein>
<keyword evidence="3" id="KW-1185">Reference proteome</keyword>
<accession>A0AAV7QZN1</accession>
<sequence>MHVAQLVELVGFGLRARHALRVGPHKREAPIQRIALIIMARGKKPRRKSTKEKNKPMRERTLPEWESALPGTRSCRKKHLPGKTPKGSNSGEKRSASGGSQNGSPLRSARLKMKEQSNANKTKQARALNSTTVTKHLSQ</sequence>
<reference evidence="2" key="1">
    <citation type="journal article" date="2022" name="bioRxiv">
        <title>Sequencing and chromosome-scale assembly of the giantPleurodeles waltlgenome.</title>
        <authorList>
            <person name="Brown T."/>
            <person name="Elewa A."/>
            <person name="Iarovenko S."/>
            <person name="Subramanian E."/>
            <person name="Araus A.J."/>
            <person name="Petzold A."/>
            <person name="Susuki M."/>
            <person name="Suzuki K.-i.T."/>
            <person name="Hayashi T."/>
            <person name="Toyoda A."/>
            <person name="Oliveira C."/>
            <person name="Osipova E."/>
            <person name="Leigh N.D."/>
            <person name="Simon A."/>
            <person name="Yun M.H."/>
        </authorList>
    </citation>
    <scope>NUCLEOTIDE SEQUENCE</scope>
    <source>
        <strain evidence="2">20211129_DDA</strain>
        <tissue evidence="2">Liver</tissue>
    </source>
</reference>